<comment type="similarity">
    <text evidence="2">Belongs to the glycosyl hydrolase 9 (cellulase E) family.</text>
</comment>
<organism evidence="10 11">
    <name type="scientific">Vigna unguiculata</name>
    <name type="common">Cowpea</name>
    <dbReference type="NCBI Taxonomy" id="3917"/>
    <lineage>
        <taxon>Eukaryota</taxon>
        <taxon>Viridiplantae</taxon>
        <taxon>Streptophyta</taxon>
        <taxon>Embryophyta</taxon>
        <taxon>Tracheophyta</taxon>
        <taxon>Spermatophyta</taxon>
        <taxon>Magnoliopsida</taxon>
        <taxon>eudicotyledons</taxon>
        <taxon>Gunneridae</taxon>
        <taxon>Pentapetalae</taxon>
        <taxon>rosids</taxon>
        <taxon>fabids</taxon>
        <taxon>Fabales</taxon>
        <taxon>Fabaceae</taxon>
        <taxon>Papilionoideae</taxon>
        <taxon>50 kb inversion clade</taxon>
        <taxon>NPAAA clade</taxon>
        <taxon>indigoferoid/millettioid clade</taxon>
        <taxon>Phaseoleae</taxon>
        <taxon>Vigna</taxon>
    </lineage>
</organism>
<dbReference type="EC" id="3.2.1.4" evidence="3"/>
<protein>
    <recommendedName>
        <fullName evidence="3">cellulase</fullName>
        <ecNumber evidence="3">3.2.1.4</ecNumber>
    </recommendedName>
</protein>
<dbReference type="Pfam" id="PF00759">
    <property type="entry name" value="Glyco_hydro_9"/>
    <property type="match status" value="1"/>
</dbReference>
<dbReference type="InterPro" id="IPR012341">
    <property type="entry name" value="6hp_glycosidase-like_sf"/>
</dbReference>
<dbReference type="GO" id="GO:0008810">
    <property type="term" value="F:cellulase activity"/>
    <property type="evidence" value="ECO:0007669"/>
    <property type="project" value="UniProtKB-EC"/>
</dbReference>
<keyword evidence="11" id="KW-1185">Reference proteome</keyword>
<evidence type="ECO:0000313" key="11">
    <source>
        <dbReference type="Proteomes" id="UP000501690"/>
    </source>
</evidence>
<dbReference type="GO" id="GO:0030245">
    <property type="term" value="P:cellulose catabolic process"/>
    <property type="evidence" value="ECO:0007669"/>
    <property type="project" value="UniProtKB-KW"/>
</dbReference>
<proteinExistence type="inferred from homology"/>
<comment type="catalytic activity">
    <reaction evidence="1">
        <text>Endohydrolysis of (1-&gt;4)-beta-D-glucosidic linkages in cellulose, lichenin and cereal beta-D-glucans.</text>
        <dbReference type="EC" id="3.2.1.4"/>
    </reaction>
</comment>
<evidence type="ECO:0000256" key="5">
    <source>
        <dbReference type="ARBA" id="ARBA00023001"/>
    </source>
</evidence>
<keyword evidence="4" id="KW-0378">Hydrolase</keyword>
<dbReference type="AlphaFoldDB" id="A0A4D6LD25"/>
<accession>A0A4D6LD25</accession>
<evidence type="ECO:0000256" key="7">
    <source>
        <dbReference type="ARBA" id="ARBA00023295"/>
    </source>
</evidence>
<evidence type="ECO:0000256" key="6">
    <source>
        <dbReference type="ARBA" id="ARBA00023277"/>
    </source>
</evidence>
<evidence type="ECO:0000256" key="4">
    <source>
        <dbReference type="ARBA" id="ARBA00022801"/>
    </source>
</evidence>
<keyword evidence="5" id="KW-0136">Cellulose degradation</keyword>
<name>A0A4D6LD25_VIGUN</name>
<feature type="domain" description="Glycoside hydrolase family 9" evidence="9">
    <location>
        <begin position="5"/>
        <end position="55"/>
    </location>
</feature>
<dbReference type="PANTHER" id="PTHR22298">
    <property type="entry name" value="ENDO-1,4-BETA-GLUCANASE"/>
    <property type="match status" value="1"/>
</dbReference>
<evidence type="ECO:0000256" key="8">
    <source>
        <dbReference type="ARBA" id="ARBA00023326"/>
    </source>
</evidence>
<dbReference type="Proteomes" id="UP000501690">
    <property type="component" value="Linkage Group LG3"/>
</dbReference>
<keyword evidence="6" id="KW-0119">Carbohydrate metabolism</keyword>
<evidence type="ECO:0000256" key="2">
    <source>
        <dbReference type="ARBA" id="ARBA00007072"/>
    </source>
</evidence>
<dbReference type="InterPro" id="IPR008928">
    <property type="entry name" value="6-hairpin_glycosidase_sf"/>
</dbReference>
<keyword evidence="8" id="KW-0624">Polysaccharide degradation</keyword>
<evidence type="ECO:0000313" key="10">
    <source>
        <dbReference type="EMBL" id="QCD86393.1"/>
    </source>
</evidence>
<dbReference type="InterPro" id="IPR001701">
    <property type="entry name" value="Glyco_hydro_9"/>
</dbReference>
<gene>
    <name evidence="10" type="ORF">DEO72_LG3g914</name>
</gene>
<keyword evidence="7" id="KW-0326">Glycosidase</keyword>
<reference evidence="10 11" key="1">
    <citation type="submission" date="2019-04" db="EMBL/GenBank/DDBJ databases">
        <title>An improved genome assembly and genetic linkage map for asparagus bean, Vigna unguiculata ssp. sesquipedialis.</title>
        <authorList>
            <person name="Xia Q."/>
            <person name="Zhang R."/>
            <person name="Dong Y."/>
        </authorList>
    </citation>
    <scope>NUCLEOTIDE SEQUENCE [LARGE SCALE GENOMIC DNA]</scope>
    <source>
        <tissue evidence="10">Leaf</tissue>
    </source>
</reference>
<dbReference type="SUPFAM" id="SSF48208">
    <property type="entry name" value="Six-hairpin glycosidases"/>
    <property type="match status" value="1"/>
</dbReference>
<dbReference type="EMBL" id="CP039347">
    <property type="protein sequence ID" value="QCD86393.1"/>
    <property type="molecule type" value="Genomic_DNA"/>
</dbReference>
<evidence type="ECO:0000256" key="1">
    <source>
        <dbReference type="ARBA" id="ARBA00000966"/>
    </source>
</evidence>
<evidence type="ECO:0000256" key="3">
    <source>
        <dbReference type="ARBA" id="ARBA00012601"/>
    </source>
</evidence>
<dbReference type="Gene3D" id="1.50.10.10">
    <property type="match status" value="1"/>
</dbReference>
<sequence>MIDKLERTTQLFQFADKYRGSYNNALKPFVCPFYCSYFGYQDELLWGAASLHKACLLYTSYHWT</sequence>
<evidence type="ECO:0000259" key="9">
    <source>
        <dbReference type="Pfam" id="PF00759"/>
    </source>
</evidence>